<name>A0ABS7T6X5_9GAMM</name>
<dbReference type="PANTHER" id="PTHR38342">
    <property type="entry name" value="SLR5037 PROTEIN"/>
    <property type="match status" value="1"/>
</dbReference>
<dbReference type="PIRSF" id="PIRSF021774">
    <property type="entry name" value="UCP021774"/>
    <property type="match status" value="1"/>
</dbReference>
<dbReference type="InterPro" id="IPR016796">
    <property type="entry name" value="UCP021774"/>
</dbReference>
<dbReference type="Gene3D" id="3.30.310.70">
    <property type="entry name" value="TT1751-like domain"/>
    <property type="match status" value="1"/>
</dbReference>
<accession>A0ABS7T6X5</accession>
<reference evidence="2 3" key="1">
    <citation type="submission" date="2021-09" db="EMBL/GenBank/DDBJ databases">
        <title>Lysobacter sp. 13A isolated from the river sediment.</title>
        <authorList>
            <person name="Liu H."/>
            <person name="Li S."/>
            <person name="Mao S."/>
        </authorList>
    </citation>
    <scope>NUCLEOTIDE SEQUENCE [LARGE SCALE GENOMIC DNA]</scope>
    <source>
        <strain evidence="2 3">13A</strain>
    </source>
</reference>
<dbReference type="RefSeq" id="WP_223676082.1">
    <property type="nucleotide sequence ID" value="NZ_JAINZW010000003.1"/>
</dbReference>
<sequence>MTIERTTDQSAATVAERIEASAKSHGFGVLHRYDFNRTLQEKGHPIDFQCYVLELCSPAVAQQVLAHDASLAAALPCRIAVFEDGTRTRVSMIGPVELLGLVSNDADIRPHAQDVERALTALMDEVTAGT</sequence>
<comment type="caution">
    <text evidence="2">The sequence shown here is derived from an EMBL/GenBank/DDBJ whole genome shotgun (WGS) entry which is preliminary data.</text>
</comment>
<protein>
    <submittedName>
        <fullName evidence="2">DUF302 domain-containing protein</fullName>
    </submittedName>
</protein>
<evidence type="ECO:0000313" key="2">
    <source>
        <dbReference type="EMBL" id="MBZ4039641.1"/>
    </source>
</evidence>
<proteinExistence type="predicted"/>
<organism evidence="2 3">
    <name type="scientific">Novilysobacter selenitireducens</name>
    <dbReference type="NCBI Taxonomy" id="2872639"/>
    <lineage>
        <taxon>Bacteria</taxon>
        <taxon>Pseudomonadati</taxon>
        <taxon>Pseudomonadota</taxon>
        <taxon>Gammaproteobacteria</taxon>
        <taxon>Lysobacterales</taxon>
        <taxon>Lysobacteraceae</taxon>
        <taxon>Novilysobacter</taxon>
    </lineage>
</organism>
<dbReference type="InterPro" id="IPR005180">
    <property type="entry name" value="DUF302"/>
</dbReference>
<evidence type="ECO:0000259" key="1">
    <source>
        <dbReference type="Pfam" id="PF03625"/>
    </source>
</evidence>
<feature type="domain" description="DUF302" evidence="1">
    <location>
        <begin position="34"/>
        <end position="95"/>
    </location>
</feature>
<evidence type="ECO:0000313" key="3">
    <source>
        <dbReference type="Proteomes" id="UP001430954"/>
    </source>
</evidence>
<dbReference type="SUPFAM" id="SSF103247">
    <property type="entry name" value="TT1751-like"/>
    <property type="match status" value="1"/>
</dbReference>
<keyword evidence="3" id="KW-1185">Reference proteome</keyword>
<gene>
    <name evidence="2" type="ORF">K6753_08850</name>
</gene>
<dbReference type="InterPro" id="IPR035923">
    <property type="entry name" value="TT1751-like_sf"/>
</dbReference>
<dbReference type="PANTHER" id="PTHR38342:SF1">
    <property type="entry name" value="SLR5037 PROTEIN"/>
    <property type="match status" value="1"/>
</dbReference>
<dbReference type="Pfam" id="PF03625">
    <property type="entry name" value="DUF302"/>
    <property type="match status" value="1"/>
</dbReference>
<dbReference type="EMBL" id="JAINZW010000003">
    <property type="protein sequence ID" value="MBZ4039641.1"/>
    <property type="molecule type" value="Genomic_DNA"/>
</dbReference>
<dbReference type="CDD" id="cd14797">
    <property type="entry name" value="DUF302"/>
    <property type="match status" value="1"/>
</dbReference>
<dbReference type="Proteomes" id="UP001430954">
    <property type="component" value="Unassembled WGS sequence"/>
</dbReference>